<dbReference type="STRING" id="316057.RPD_1674"/>
<protein>
    <submittedName>
        <fullName evidence="1">Uncharacterized protein</fullName>
    </submittedName>
</protein>
<dbReference type="AlphaFoldDB" id="Q13AH9"/>
<dbReference type="EMBL" id="CP000283">
    <property type="protein sequence ID" value="ABE38910.1"/>
    <property type="molecule type" value="Genomic_DNA"/>
</dbReference>
<dbReference type="Proteomes" id="UP000001818">
    <property type="component" value="Chromosome"/>
</dbReference>
<evidence type="ECO:0000313" key="2">
    <source>
        <dbReference type="Proteomes" id="UP000001818"/>
    </source>
</evidence>
<dbReference type="HOGENOM" id="CLU_163378_0_0_5"/>
<dbReference type="KEGG" id="rpd:RPD_1674"/>
<dbReference type="eggNOG" id="ENOG503392Y">
    <property type="taxonomic scope" value="Bacteria"/>
</dbReference>
<gene>
    <name evidence="1" type="ordered locus">RPD_1674</name>
</gene>
<accession>Q13AH9</accession>
<organism evidence="1 2">
    <name type="scientific">Rhodopseudomonas palustris (strain BisB5)</name>
    <dbReference type="NCBI Taxonomy" id="316057"/>
    <lineage>
        <taxon>Bacteria</taxon>
        <taxon>Pseudomonadati</taxon>
        <taxon>Pseudomonadota</taxon>
        <taxon>Alphaproteobacteria</taxon>
        <taxon>Hyphomicrobiales</taxon>
        <taxon>Nitrobacteraceae</taxon>
        <taxon>Rhodopseudomonas</taxon>
    </lineage>
</organism>
<name>Q13AH9_RHOPS</name>
<reference evidence="1 2" key="1">
    <citation type="submission" date="2006-03" db="EMBL/GenBank/DDBJ databases">
        <title>Complete sequence of Rhodopseudomonas palustris BisB5.</title>
        <authorList>
            <consortium name="US DOE Joint Genome Institute"/>
            <person name="Copeland A."/>
            <person name="Lucas S."/>
            <person name="Lapidus A."/>
            <person name="Barry K."/>
            <person name="Detter J.C."/>
            <person name="Glavina del Rio T."/>
            <person name="Hammon N."/>
            <person name="Israni S."/>
            <person name="Dalin E."/>
            <person name="Tice H."/>
            <person name="Pitluck S."/>
            <person name="Chain P."/>
            <person name="Malfatti S."/>
            <person name="Shin M."/>
            <person name="Vergez L."/>
            <person name="Schmutz J."/>
            <person name="Larimer F."/>
            <person name="Land M."/>
            <person name="Hauser L."/>
            <person name="Pelletier D.A."/>
            <person name="Kyrpides N."/>
            <person name="Lykidis A."/>
            <person name="Oda Y."/>
            <person name="Harwood C.S."/>
            <person name="Richardson P."/>
        </authorList>
    </citation>
    <scope>NUCLEOTIDE SEQUENCE [LARGE SCALE GENOMIC DNA]</scope>
    <source>
        <strain evidence="1 2">BisB5</strain>
    </source>
</reference>
<sequence>MHHVWRGDGLTEWSQEAAMSFDFTVKPVGQLVIPPVVRPEPEVVQKAVATQLPAPQSVTATSNASGSNAVASNAAKVGADTISRQVIFDQASAAMVYVSVDQSTAEVINQYPDSWQLKARAYFREQDQSKLQPRSGPIPTDRTA</sequence>
<proteinExistence type="predicted"/>
<evidence type="ECO:0000313" key="1">
    <source>
        <dbReference type="EMBL" id="ABE38910.1"/>
    </source>
</evidence>